<sequence length="266" mass="27717">MINATAPTHETPRRLADKVVLVSGGGTGIGRAAALAYAREGANVALVGRRAAEIEATARDIALAGGNALPIVADVSQEDDIRRLLATVSAHYGRLDVAFNNAGIIGNFAPITEQSSEDFDRVIAINLRGVWLAMKYEIETFLAQHSGGVIVNTSSWLTHGALAGSSSYSASKGALDAMIRAVALEYSGQGIRVNNINPGIIDTPMARGSVADSAAFAPFIAHTPAGRLGESEDIGDVALWLATDEARFITGQSLLVDGGYTIAGMR</sequence>
<dbReference type="PRINTS" id="PR00080">
    <property type="entry name" value="SDRFAMILY"/>
</dbReference>
<accession>A0A1C3H8Y7</accession>
<dbReference type="Pfam" id="PF13561">
    <property type="entry name" value="adh_short_C2"/>
    <property type="match status" value="1"/>
</dbReference>
<dbReference type="PANTHER" id="PTHR24321:SF8">
    <property type="entry name" value="ESTRADIOL 17-BETA-DEHYDROGENASE 8-RELATED"/>
    <property type="match status" value="1"/>
</dbReference>
<gene>
    <name evidence="5" type="primary">gdhI_1</name>
    <name evidence="5" type="ORF">PWN146_00140</name>
</gene>
<dbReference type="EC" id="1.1.1.47" evidence="5"/>
<dbReference type="SMART" id="SM00822">
    <property type="entry name" value="PKS_KR"/>
    <property type="match status" value="1"/>
</dbReference>
<dbReference type="PRINTS" id="PR00081">
    <property type="entry name" value="GDHRDH"/>
</dbReference>
<keyword evidence="2 5" id="KW-0560">Oxidoreductase</keyword>
<protein>
    <submittedName>
        <fullName evidence="5">Glucose 1-dehydrogenase 1</fullName>
        <ecNumber evidence="5">1.1.1.47</ecNumber>
    </submittedName>
</protein>
<dbReference type="InterPro" id="IPR002347">
    <property type="entry name" value="SDR_fam"/>
</dbReference>
<dbReference type="PROSITE" id="PS00061">
    <property type="entry name" value="ADH_SHORT"/>
    <property type="match status" value="1"/>
</dbReference>
<feature type="domain" description="Ketoreductase" evidence="4">
    <location>
        <begin position="18"/>
        <end position="203"/>
    </location>
</feature>
<evidence type="ECO:0000256" key="3">
    <source>
        <dbReference type="ARBA" id="ARBA00023027"/>
    </source>
</evidence>
<proteinExistence type="inferred from homology"/>
<dbReference type="InterPro" id="IPR020904">
    <property type="entry name" value="Sc_DH/Rdtase_CS"/>
</dbReference>
<dbReference type="Gene3D" id="3.40.50.720">
    <property type="entry name" value="NAD(P)-binding Rossmann-like Domain"/>
    <property type="match status" value="1"/>
</dbReference>
<dbReference type="AlphaFoldDB" id="A0A1C3H8Y7"/>
<evidence type="ECO:0000256" key="1">
    <source>
        <dbReference type="ARBA" id="ARBA00006484"/>
    </source>
</evidence>
<dbReference type="InterPro" id="IPR057326">
    <property type="entry name" value="KR_dom"/>
</dbReference>
<comment type="similarity">
    <text evidence="1">Belongs to the short-chain dehydrogenases/reductases (SDR) family.</text>
</comment>
<dbReference type="PANTHER" id="PTHR24321">
    <property type="entry name" value="DEHYDROGENASES, SHORT CHAIN"/>
    <property type="match status" value="1"/>
</dbReference>
<dbReference type="InterPro" id="IPR036291">
    <property type="entry name" value="NAD(P)-bd_dom_sf"/>
</dbReference>
<reference evidence="5" key="1">
    <citation type="submission" date="2016-05" db="EMBL/GenBank/DDBJ databases">
        <authorList>
            <person name="Cock P.J.A."/>
            <person name="Cock P.J.A."/>
        </authorList>
    </citation>
    <scope>NUCLEOTIDE SEQUENCE</scope>
    <source>
        <strain evidence="5">PWN146_assembly</strain>
    </source>
</reference>
<dbReference type="GO" id="GO:0047936">
    <property type="term" value="F:glucose 1-dehydrogenase [NAD(P)+] activity"/>
    <property type="evidence" value="ECO:0007669"/>
    <property type="project" value="UniProtKB-EC"/>
</dbReference>
<organism evidence="5">
    <name type="scientific">Serratia marcescens</name>
    <dbReference type="NCBI Taxonomy" id="615"/>
    <lineage>
        <taxon>Bacteria</taxon>
        <taxon>Pseudomonadati</taxon>
        <taxon>Pseudomonadota</taxon>
        <taxon>Gammaproteobacteria</taxon>
        <taxon>Enterobacterales</taxon>
        <taxon>Yersiniaceae</taxon>
        <taxon>Serratia</taxon>
    </lineage>
</organism>
<name>A0A1C3H8Y7_SERMA</name>
<evidence type="ECO:0000259" key="4">
    <source>
        <dbReference type="SMART" id="SM00822"/>
    </source>
</evidence>
<evidence type="ECO:0000313" key="5">
    <source>
        <dbReference type="EMBL" id="SAY41488.1"/>
    </source>
</evidence>
<evidence type="ECO:0000256" key="2">
    <source>
        <dbReference type="ARBA" id="ARBA00023002"/>
    </source>
</evidence>
<keyword evidence="3" id="KW-0520">NAD</keyword>
<dbReference type="SUPFAM" id="SSF51735">
    <property type="entry name" value="NAD(P)-binding Rossmann-fold domains"/>
    <property type="match status" value="1"/>
</dbReference>
<dbReference type="EMBL" id="LT575490">
    <property type="protein sequence ID" value="SAY41488.1"/>
    <property type="molecule type" value="Genomic_DNA"/>
</dbReference>
<dbReference type="NCBIfam" id="NF005559">
    <property type="entry name" value="PRK07231.1"/>
    <property type="match status" value="1"/>
</dbReference>
<dbReference type="CDD" id="cd05233">
    <property type="entry name" value="SDR_c"/>
    <property type="match status" value="1"/>
</dbReference>
<dbReference type="FunFam" id="3.40.50.720:FF:000084">
    <property type="entry name" value="Short-chain dehydrogenase reductase"/>
    <property type="match status" value="1"/>
</dbReference>